<evidence type="ECO:0008006" key="4">
    <source>
        <dbReference type="Google" id="ProtNLM"/>
    </source>
</evidence>
<keyword evidence="3" id="KW-1185">Reference proteome</keyword>
<feature type="compositionally biased region" description="Basic and acidic residues" evidence="1">
    <location>
        <begin position="203"/>
        <end position="215"/>
    </location>
</feature>
<name>A0A3Q3DJ76_HIPCM</name>
<evidence type="ECO:0000256" key="1">
    <source>
        <dbReference type="SAM" id="MobiDB-lite"/>
    </source>
</evidence>
<reference evidence="2" key="1">
    <citation type="submission" date="2025-08" db="UniProtKB">
        <authorList>
            <consortium name="Ensembl"/>
        </authorList>
    </citation>
    <scope>IDENTIFICATION</scope>
</reference>
<protein>
    <recommendedName>
        <fullName evidence="4">QLQ domain-containing protein</fullName>
    </recommendedName>
</protein>
<feature type="compositionally biased region" description="Low complexity" evidence="1">
    <location>
        <begin position="115"/>
        <end position="134"/>
    </location>
</feature>
<feature type="compositionally biased region" description="Low complexity" evidence="1">
    <location>
        <begin position="144"/>
        <end position="156"/>
    </location>
</feature>
<sequence length="215" mass="22012">MLGPSPGPSPGSAHSMMGPSPGPPSSGLSQPGPSGYNQDTMHPLHKSMEGMHDKSMNEESRFSQMKALSVRPGGHTGMGPPPSPLDQHSQGYHSPLGGSDHSSPVPSNGPPSGPLLPSSSSSSSSIGAPPASTPLEGPGSDQHSLGPGSRSGPLGASGPGPSPGQLHQLRAQIMAYKILQGVSSFHHGQNPKVDQSCGYLSRQHREGAEKRERAH</sequence>
<dbReference type="AlphaFoldDB" id="A0A3Q3DJ76"/>
<feature type="region of interest" description="Disordered" evidence="1">
    <location>
        <begin position="185"/>
        <end position="215"/>
    </location>
</feature>
<evidence type="ECO:0000313" key="2">
    <source>
        <dbReference type="Ensembl" id="ENSHCOP00000013610.1"/>
    </source>
</evidence>
<accession>A0A3Q3DJ76</accession>
<dbReference type="Proteomes" id="UP000264820">
    <property type="component" value="Unplaced"/>
</dbReference>
<reference evidence="2" key="2">
    <citation type="submission" date="2025-09" db="UniProtKB">
        <authorList>
            <consortium name="Ensembl"/>
        </authorList>
    </citation>
    <scope>IDENTIFICATION</scope>
</reference>
<feature type="compositionally biased region" description="Basic and acidic residues" evidence="1">
    <location>
        <begin position="46"/>
        <end position="61"/>
    </location>
</feature>
<proteinExistence type="predicted"/>
<dbReference type="Ensembl" id="ENSHCOT00000020994.1">
    <property type="protein sequence ID" value="ENSHCOP00000013610.1"/>
    <property type="gene ID" value="ENSHCOG00000016821.1"/>
</dbReference>
<evidence type="ECO:0000313" key="3">
    <source>
        <dbReference type="Proteomes" id="UP000264820"/>
    </source>
</evidence>
<dbReference type="STRING" id="109280.ENSHCOP00000013610"/>
<feature type="compositionally biased region" description="Low complexity" evidence="1">
    <location>
        <begin position="10"/>
        <end position="35"/>
    </location>
</feature>
<dbReference type="GeneTree" id="ENSGT00940000156887"/>
<feature type="region of interest" description="Disordered" evidence="1">
    <location>
        <begin position="1"/>
        <end position="169"/>
    </location>
</feature>
<organism evidence="2 3">
    <name type="scientific">Hippocampus comes</name>
    <name type="common">Tiger tail seahorse</name>
    <dbReference type="NCBI Taxonomy" id="109280"/>
    <lineage>
        <taxon>Eukaryota</taxon>
        <taxon>Metazoa</taxon>
        <taxon>Chordata</taxon>
        <taxon>Craniata</taxon>
        <taxon>Vertebrata</taxon>
        <taxon>Euteleostomi</taxon>
        <taxon>Actinopterygii</taxon>
        <taxon>Neopterygii</taxon>
        <taxon>Teleostei</taxon>
        <taxon>Neoteleostei</taxon>
        <taxon>Acanthomorphata</taxon>
        <taxon>Syngnathiaria</taxon>
        <taxon>Syngnathiformes</taxon>
        <taxon>Syngnathoidei</taxon>
        <taxon>Syngnathidae</taxon>
        <taxon>Hippocampus</taxon>
    </lineage>
</organism>